<dbReference type="InterPro" id="IPR033121">
    <property type="entry name" value="PEPTIDASE_A1"/>
</dbReference>
<dbReference type="SUPFAM" id="SSF50630">
    <property type="entry name" value="Acid proteases"/>
    <property type="match status" value="1"/>
</dbReference>
<dbReference type="PANTHER" id="PTHR47966">
    <property type="entry name" value="BETA-SITE APP-CLEAVING ENZYME, ISOFORM A-RELATED"/>
    <property type="match status" value="1"/>
</dbReference>
<evidence type="ECO:0000256" key="4">
    <source>
        <dbReference type="RuleBase" id="RU000454"/>
    </source>
</evidence>
<evidence type="ECO:0000256" key="5">
    <source>
        <dbReference type="SAM" id="SignalP"/>
    </source>
</evidence>
<dbReference type="Pfam" id="PF00026">
    <property type="entry name" value="Asp"/>
    <property type="match status" value="1"/>
</dbReference>
<feature type="active site" evidence="3">
    <location>
        <position position="277"/>
    </location>
</feature>
<protein>
    <recommendedName>
        <fullName evidence="6">Peptidase A1 domain-containing protein</fullName>
    </recommendedName>
</protein>
<dbReference type="PANTHER" id="PTHR47966:SF65">
    <property type="entry name" value="ASPARTIC-TYPE ENDOPEPTIDASE"/>
    <property type="match status" value="1"/>
</dbReference>
<accession>A0A4U0TY00</accession>
<evidence type="ECO:0000259" key="6">
    <source>
        <dbReference type="PROSITE" id="PS51767"/>
    </source>
</evidence>
<evidence type="ECO:0000313" key="7">
    <source>
        <dbReference type="EMBL" id="TKA27244.1"/>
    </source>
</evidence>
<dbReference type="InterPro" id="IPR001461">
    <property type="entry name" value="Aspartic_peptidase_A1"/>
</dbReference>
<keyword evidence="4" id="KW-0645">Protease</keyword>
<comment type="similarity">
    <text evidence="1 4">Belongs to the peptidase A1 family.</text>
</comment>
<dbReference type="AlphaFoldDB" id="A0A4U0TY00"/>
<keyword evidence="5" id="KW-0732">Signal</keyword>
<feature type="chain" id="PRO_5020923709" description="Peptidase A1 domain-containing protein" evidence="5">
    <location>
        <begin position="23"/>
        <end position="421"/>
    </location>
</feature>
<dbReference type="STRING" id="329885.A0A4U0TY00"/>
<dbReference type="InterPro" id="IPR021109">
    <property type="entry name" value="Peptidase_aspartic_dom_sf"/>
</dbReference>
<dbReference type="GO" id="GO:0004190">
    <property type="term" value="F:aspartic-type endopeptidase activity"/>
    <property type="evidence" value="ECO:0007669"/>
    <property type="project" value="UniProtKB-KW"/>
</dbReference>
<feature type="domain" description="Peptidase A1" evidence="6">
    <location>
        <begin position="66"/>
        <end position="395"/>
    </location>
</feature>
<keyword evidence="2 4" id="KW-0064">Aspartyl protease</keyword>
<dbReference type="EMBL" id="NAJP01000130">
    <property type="protein sequence ID" value="TKA27244.1"/>
    <property type="molecule type" value="Genomic_DNA"/>
</dbReference>
<proteinExistence type="inferred from homology"/>
<reference evidence="7 8" key="1">
    <citation type="submission" date="2017-03" db="EMBL/GenBank/DDBJ databases">
        <title>Genomes of endolithic fungi from Antarctica.</title>
        <authorList>
            <person name="Coleine C."/>
            <person name="Masonjones S."/>
            <person name="Stajich J.E."/>
        </authorList>
    </citation>
    <scope>NUCLEOTIDE SEQUENCE [LARGE SCALE GENOMIC DNA]</scope>
    <source>
        <strain evidence="7 8">CCFEE 5311</strain>
    </source>
</reference>
<dbReference type="GO" id="GO:0006508">
    <property type="term" value="P:proteolysis"/>
    <property type="evidence" value="ECO:0007669"/>
    <property type="project" value="UniProtKB-KW"/>
</dbReference>
<name>A0A4U0TY00_9PEZI</name>
<dbReference type="PROSITE" id="PS00141">
    <property type="entry name" value="ASP_PROTEASE"/>
    <property type="match status" value="1"/>
</dbReference>
<comment type="caution">
    <text evidence="7">The sequence shown here is derived from an EMBL/GenBank/DDBJ whole genome shotgun (WGS) entry which is preliminary data.</text>
</comment>
<keyword evidence="4" id="KW-0378">Hydrolase</keyword>
<evidence type="ECO:0000256" key="1">
    <source>
        <dbReference type="ARBA" id="ARBA00007447"/>
    </source>
</evidence>
<evidence type="ECO:0000256" key="3">
    <source>
        <dbReference type="PIRSR" id="PIRSR601461-1"/>
    </source>
</evidence>
<organism evidence="7 8">
    <name type="scientific">Friedmanniomyces endolithicus</name>
    <dbReference type="NCBI Taxonomy" id="329885"/>
    <lineage>
        <taxon>Eukaryota</taxon>
        <taxon>Fungi</taxon>
        <taxon>Dikarya</taxon>
        <taxon>Ascomycota</taxon>
        <taxon>Pezizomycotina</taxon>
        <taxon>Dothideomycetes</taxon>
        <taxon>Dothideomycetidae</taxon>
        <taxon>Mycosphaerellales</taxon>
        <taxon>Teratosphaeriaceae</taxon>
        <taxon>Friedmanniomyces</taxon>
    </lineage>
</organism>
<dbReference type="PRINTS" id="PR00792">
    <property type="entry name" value="PEPSIN"/>
</dbReference>
<evidence type="ECO:0000256" key="2">
    <source>
        <dbReference type="ARBA" id="ARBA00022750"/>
    </source>
</evidence>
<dbReference type="Gene3D" id="2.40.70.10">
    <property type="entry name" value="Acid Proteases"/>
    <property type="match status" value="2"/>
</dbReference>
<gene>
    <name evidence="7" type="ORF">B0A54_16139</name>
</gene>
<sequence length="421" mass="43077">MATTMTAFLVLATLWASALTTAQRVLMADIWKPTVMSNGTIDGSNATLPKRQFNAILTPKSDRSLYWINVTIGTPGQQQALQLDTGSNGLLVPATGSSLCSSSLIPCDVLGSFTSSQSSTYSTTSQSTTEGFVDGASVTGDWFYDTVHISGQAIASQLAVLGTTGSGITEGVLGIGFPASYPTINHNLAAQGIIASNSYSLWLDDLSASSGTILFGGLNLAKFIPPLLKVPVLGSPNADGSTSYNQPTVALTRVATLQGAIHTVQTAPGYSVPALLDTGTPVTILPLALANAIMSALGASYPSGSTSGNAIIPCAAATNAQSINFHFAGLLGPTINVHISQLVLADLGNLGGVEWCQFGIYGAAASENLPTVLGDSFLRSAYVVYDLDTLHIGLAQTVVNSGSPVVVEIPAGGIPVGIVTP</sequence>
<dbReference type="PROSITE" id="PS51767">
    <property type="entry name" value="PEPTIDASE_A1"/>
    <property type="match status" value="1"/>
</dbReference>
<dbReference type="Proteomes" id="UP000310066">
    <property type="component" value="Unassembled WGS sequence"/>
</dbReference>
<dbReference type="OrthoDB" id="771136at2759"/>
<feature type="signal peptide" evidence="5">
    <location>
        <begin position="1"/>
        <end position="22"/>
    </location>
</feature>
<dbReference type="InterPro" id="IPR001969">
    <property type="entry name" value="Aspartic_peptidase_AS"/>
</dbReference>
<feature type="active site" evidence="3">
    <location>
        <position position="84"/>
    </location>
</feature>
<evidence type="ECO:0000313" key="8">
    <source>
        <dbReference type="Proteomes" id="UP000310066"/>
    </source>
</evidence>